<dbReference type="PANTHER" id="PTHR24043:SF8">
    <property type="entry name" value="EGF-LIKE DOMAIN-CONTAINING PROTEIN"/>
    <property type="match status" value="1"/>
</dbReference>
<dbReference type="Proteomes" id="UP001165740">
    <property type="component" value="Chromosome 13"/>
</dbReference>
<keyword evidence="3" id="KW-1185">Reference proteome</keyword>
<accession>A0A9W2YN42</accession>
<gene>
    <name evidence="4" type="primary">LOC106070418</name>
</gene>
<dbReference type="PANTHER" id="PTHR24043">
    <property type="entry name" value="SCAVENGER RECEPTOR CLASS F"/>
    <property type="match status" value="1"/>
</dbReference>
<dbReference type="Gene3D" id="2.170.300.10">
    <property type="entry name" value="Tie2 ligand-binding domain superfamily"/>
    <property type="match status" value="1"/>
</dbReference>
<evidence type="ECO:0000256" key="2">
    <source>
        <dbReference type="SAM" id="SignalP"/>
    </source>
</evidence>
<keyword evidence="2" id="KW-0732">Signal</keyword>
<name>A0A9W2YN42_BIOGL</name>
<dbReference type="GO" id="GO:0005044">
    <property type="term" value="F:scavenger receptor activity"/>
    <property type="evidence" value="ECO:0007669"/>
    <property type="project" value="InterPro"/>
</dbReference>
<dbReference type="RefSeq" id="XP_055864075.1">
    <property type="nucleotide sequence ID" value="XM_056008100.1"/>
</dbReference>
<evidence type="ECO:0000313" key="4">
    <source>
        <dbReference type="RefSeq" id="XP_055864075.1"/>
    </source>
</evidence>
<feature type="signal peptide" evidence="2">
    <location>
        <begin position="1"/>
        <end position="24"/>
    </location>
</feature>
<evidence type="ECO:0000256" key="1">
    <source>
        <dbReference type="ARBA" id="ARBA00022536"/>
    </source>
</evidence>
<protein>
    <submittedName>
        <fullName evidence="4">Uncharacterized protein LOC106070418 isoform X2</fullName>
    </submittedName>
</protein>
<keyword evidence="1" id="KW-0245">EGF-like domain</keyword>
<dbReference type="AlphaFoldDB" id="A0A9W2YN42"/>
<feature type="chain" id="PRO_5040751371" evidence="2">
    <location>
        <begin position="25"/>
        <end position="888"/>
    </location>
</feature>
<dbReference type="GeneID" id="106070418"/>
<organism evidence="3 4">
    <name type="scientific">Biomphalaria glabrata</name>
    <name type="common">Bloodfluke planorb</name>
    <name type="synonym">Freshwater snail</name>
    <dbReference type="NCBI Taxonomy" id="6526"/>
    <lineage>
        <taxon>Eukaryota</taxon>
        <taxon>Metazoa</taxon>
        <taxon>Spiralia</taxon>
        <taxon>Lophotrochozoa</taxon>
        <taxon>Mollusca</taxon>
        <taxon>Gastropoda</taxon>
        <taxon>Heterobranchia</taxon>
        <taxon>Euthyneura</taxon>
        <taxon>Panpulmonata</taxon>
        <taxon>Hygrophila</taxon>
        <taxon>Lymnaeoidea</taxon>
        <taxon>Planorbidae</taxon>
        <taxon>Biomphalaria</taxon>
    </lineage>
</organism>
<sequence>MKQIDLQWLSLLYVVLVKVSQVKGVGDTFGSQFLLYLPMYYDLTVRYDLSLYTLQQNNLKVYLTSHHSVQNLSTVLYVARVRPVLFSITPDLAETKNQPRINTYLLKSSRGQFSLMVYVYFVDVSFESMTAIPVHIWEKRYSFNTVEMNPFVYVVTEKATELRVTLYGENVTKYFGQLKETGLQNYSFSVYLEENGGRELFQMSKYDIFCCNRLALWIESMISPIGVIVGSIIDDPNKRNQFKAKGGFTLEMLLPITHRESGYFMPDLVNGFCSRCTMNYASDDMVVFHSTFRNVAEAWQFDPGDRHMTRVIMLIEELFKLPTQVTYTIYQNVRISDKTESYTVEVAAVSLTIPSTLYATFYFWCTVDIKDIPMTHYAVFIFVGEEDFKEGIELDGLDIPGILPLRVQQFRPLQLTNGSVKSLSGKIIIPIGDHNCYLRKYMPFGLYLYGIASDYLYMHPAGFITDISRSKVQLLYSRLRTRTYGNPNLEADRKENEENLRFYPPQPVSWGEWYTWTCSNCETNQSLLYRKCRKAPRGLIYYENYNCDQESEEDRNEFCSDMCPKNETAAWSQWSEWECSPNCTDTRMIRERHCEFNNSKDEIIVCDGPSNEHKDGDCKSNCPEENVSDCPLGKWGKNCSQLCQFCDQGCSRINGTCQSCLPGYRYPHLGCNEVSDCPLGKWGKNCSQLCQFCHQGCSRINGTCESCLPGYGYPHLGCNEDCPLGKWGANCSQLCEFCKQSCNRINGTCESCLPGYRYPHLGCNEACGKFTYGQFCEEDCLTKCDGQDCLDRNEGACPDVPYGLPSRFWLLLLLIPVSLLIYLRLYHRGSDTFEASLTSGSVQNLDKAESKSSIMSRISEWSKTLFRDKSTAPEDNLFRYDEKYGTYV</sequence>
<reference evidence="4" key="1">
    <citation type="submission" date="2025-08" db="UniProtKB">
        <authorList>
            <consortium name="RefSeq"/>
        </authorList>
    </citation>
    <scope>IDENTIFICATION</scope>
</reference>
<evidence type="ECO:0000313" key="3">
    <source>
        <dbReference type="Proteomes" id="UP001165740"/>
    </source>
</evidence>
<proteinExistence type="predicted"/>
<dbReference type="InterPro" id="IPR042635">
    <property type="entry name" value="MEGF10/SREC1/2-like"/>
</dbReference>